<comment type="caution">
    <text evidence="2">The sequence shown here is derived from an EMBL/GenBank/DDBJ whole genome shotgun (WGS) entry which is preliminary data.</text>
</comment>
<sequence>MYCVQPLCDSRSAILSTIGIANILYGLTVISITSISPVILVSIVVNAACAIANGLCYCAFYADSPTAHAAVASGFADFFWLVPGISFYGCAILHRLLSRRSRTTFIILFWVILCAIAIIRMFILVGRIKMILSLHPNFQKVINYLHVGYFALIALLECISAFFLLREFASARKASRGAALTGGLLQHLMRGIETRVASLALVGISRAVAYVFNQSLPQAVTTAGQVDRFVYTLECLFPIMI</sequence>
<dbReference type="AlphaFoldDB" id="A0A9P8RLS3"/>
<proteinExistence type="predicted"/>
<name>A0A9P8RLS3_9PEZI</name>
<evidence type="ECO:0000313" key="2">
    <source>
        <dbReference type="EMBL" id="KAH6645675.1"/>
    </source>
</evidence>
<keyword evidence="1" id="KW-1133">Transmembrane helix</keyword>
<evidence type="ECO:0000313" key="3">
    <source>
        <dbReference type="Proteomes" id="UP000758603"/>
    </source>
</evidence>
<keyword evidence="3" id="KW-1185">Reference proteome</keyword>
<dbReference type="EMBL" id="JAGPXC010000011">
    <property type="protein sequence ID" value="KAH6645675.1"/>
    <property type="molecule type" value="Genomic_DNA"/>
</dbReference>
<protein>
    <submittedName>
        <fullName evidence="2">Uncharacterized protein</fullName>
    </submittedName>
</protein>
<dbReference type="OrthoDB" id="5306317at2759"/>
<reference evidence="2" key="1">
    <citation type="journal article" date="2021" name="Nat. Commun.">
        <title>Genetic determinants of endophytism in the Arabidopsis root mycobiome.</title>
        <authorList>
            <person name="Mesny F."/>
            <person name="Miyauchi S."/>
            <person name="Thiergart T."/>
            <person name="Pickel B."/>
            <person name="Atanasova L."/>
            <person name="Karlsson M."/>
            <person name="Huettel B."/>
            <person name="Barry K.W."/>
            <person name="Haridas S."/>
            <person name="Chen C."/>
            <person name="Bauer D."/>
            <person name="Andreopoulos W."/>
            <person name="Pangilinan J."/>
            <person name="LaButti K."/>
            <person name="Riley R."/>
            <person name="Lipzen A."/>
            <person name="Clum A."/>
            <person name="Drula E."/>
            <person name="Henrissat B."/>
            <person name="Kohler A."/>
            <person name="Grigoriev I.V."/>
            <person name="Martin F.M."/>
            <person name="Hacquard S."/>
        </authorList>
    </citation>
    <scope>NUCLEOTIDE SEQUENCE</scope>
    <source>
        <strain evidence="2">MPI-SDFR-AT-0073</strain>
    </source>
</reference>
<dbReference type="Proteomes" id="UP000758603">
    <property type="component" value="Unassembled WGS sequence"/>
</dbReference>
<organism evidence="2 3">
    <name type="scientific">Truncatella angustata</name>
    <dbReference type="NCBI Taxonomy" id="152316"/>
    <lineage>
        <taxon>Eukaryota</taxon>
        <taxon>Fungi</taxon>
        <taxon>Dikarya</taxon>
        <taxon>Ascomycota</taxon>
        <taxon>Pezizomycotina</taxon>
        <taxon>Sordariomycetes</taxon>
        <taxon>Xylariomycetidae</taxon>
        <taxon>Amphisphaeriales</taxon>
        <taxon>Sporocadaceae</taxon>
        <taxon>Truncatella</taxon>
    </lineage>
</organism>
<feature type="transmembrane region" description="Helical" evidence="1">
    <location>
        <begin position="68"/>
        <end position="93"/>
    </location>
</feature>
<accession>A0A9P8RLS3</accession>
<keyword evidence="1" id="KW-0472">Membrane</keyword>
<evidence type="ECO:0000256" key="1">
    <source>
        <dbReference type="SAM" id="Phobius"/>
    </source>
</evidence>
<keyword evidence="1" id="KW-0812">Transmembrane</keyword>
<dbReference type="GeneID" id="70134114"/>
<dbReference type="RefSeq" id="XP_045952189.1">
    <property type="nucleotide sequence ID" value="XM_046105223.1"/>
</dbReference>
<gene>
    <name evidence="2" type="ORF">BKA67DRAFT_595878</name>
</gene>
<feature type="transmembrane region" description="Helical" evidence="1">
    <location>
        <begin position="39"/>
        <end position="62"/>
    </location>
</feature>
<feature type="transmembrane region" description="Helical" evidence="1">
    <location>
        <begin position="105"/>
        <end position="124"/>
    </location>
</feature>
<feature type="transmembrane region" description="Helical" evidence="1">
    <location>
        <begin position="144"/>
        <end position="165"/>
    </location>
</feature>
<feature type="transmembrane region" description="Helical" evidence="1">
    <location>
        <begin position="12"/>
        <end position="32"/>
    </location>
</feature>